<dbReference type="InterPro" id="IPR003165">
    <property type="entry name" value="Piwi"/>
</dbReference>
<feature type="compositionally biased region" description="Low complexity" evidence="2">
    <location>
        <begin position="21"/>
        <end position="45"/>
    </location>
</feature>
<dbReference type="Pfam" id="PF02171">
    <property type="entry name" value="Piwi"/>
    <property type="match status" value="1"/>
</dbReference>
<dbReference type="InterPro" id="IPR012337">
    <property type="entry name" value="RNaseH-like_sf"/>
</dbReference>
<protein>
    <submittedName>
        <fullName evidence="5">Stem cell self-renewal protein Piwi</fullName>
    </submittedName>
</protein>
<dbReference type="CDD" id="cd02846">
    <property type="entry name" value="PAZ_argonaute_like"/>
    <property type="match status" value="1"/>
</dbReference>
<name>A0A162IN73_9EURO</name>
<feature type="region of interest" description="Disordered" evidence="2">
    <location>
        <begin position="910"/>
        <end position="929"/>
    </location>
</feature>
<dbReference type="SMART" id="SM00949">
    <property type="entry name" value="PAZ"/>
    <property type="match status" value="1"/>
</dbReference>
<dbReference type="SMART" id="SM01163">
    <property type="entry name" value="DUF1785"/>
    <property type="match status" value="1"/>
</dbReference>
<evidence type="ECO:0000259" key="3">
    <source>
        <dbReference type="PROSITE" id="PS50821"/>
    </source>
</evidence>
<dbReference type="Pfam" id="PF16487">
    <property type="entry name" value="ArgoMid"/>
    <property type="match status" value="1"/>
</dbReference>
<keyword evidence="6" id="KW-1185">Reference proteome</keyword>
<dbReference type="GO" id="GO:0003723">
    <property type="term" value="F:RNA binding"/>
    <property type="evidence" value="ECO:0007669"/>
    <property type="project" value="InterPro"/>
</dbReference>
<evidence type="ECO:0000313" key="5">
    <source>
        <dbReference type="EMBL" id="KZZ96442.1"/>
    </source>
</evidence>
<dbReference type="AlphaFoldDB" id="A0A162IN73"/>
<dbReference type="Proteomes" id="UP000242877">
    <property type="component" value="Unassembled WGS sequence"/>
</dbReference>
<dbReference type="Pfam" id="PF16486">
    <property type="entry name" value="ArgoN"/>
    <property type="match status" value="1"/>
</dbReference>
<dbReference type="VEuPathDB" id="FungiDB:AAP_01215"/>
<comment type="similarity">
    <text evidence="1">Belongs to the argonaute family.</text>
</comment>
<evidence type="ECO:0000259" key="4">
    <source>
        <dbReference type="PROSITE" id="PS50822"/>
    </source>
</evidence>
<evidence type="ECO:0000256" key="2">
    <source>
        <dbReference type="SAM" id="MobiDB-lite"/>
    </source>
</evidence>
<dbReference type="InterPro" id="IPR045246">
    <property type="entry name" value="Piwi_ago-like"/>
</dbReference>
<dbReference type="Gene3D" id="3.40.50.2300">
    <property type="match status" value="1"/>
</dbReference>
<dbReference type="PROSITE" id="PS50822">
    <property type="entry name" value="PIWI"/>
    <property type="match status" value="1"/>
</dbReference>
<comment type="caution">
    <text evidence="5">The sequence shown here is derived from an EMBL/GenBank/DDBJ whole genome shotgun (WGS) entry which is preliminary data.</text>
</comment>
<feature type="compositionally biased region" description="Low complexity" evidence="2">
    <location>
        <begin position="912"/>
        <end position="926"/>
    </location>
</feature>
<gene>
    <name evidence="5" type="ORF">AAP_01215</name>
</gene>
<dbReference type="Gene3D" id="3.30.420.10">
    <property type="entry name" value="Ribonuclease H-like superfamily/Ribonuclease H"/>
    <property type="match status" value="1"/>
</dbReference>
<dbReference type="SUPFAM" id="SSF53098">
    <property type="entry name" value="Ribonuclease H-like"/>
    <property type="match status" value="1"/>
</dbReference>
<dbReference type="InterPro" id="IPR032474">
    <property type="entry name" value="Argonaute_N"/>
</dbReference>
<dbReference type="PANTHER" id="PTHR22891">
    <property type="entry name" value="EUKARYOTIC TRANSLATION INITIATION FACTOR 2C"/>
    <property type="match status" value="1"/>
</dbReference>
<dbReference type="Pfam" id="PF02170">
    <property type="entry name" value="PAZ"/>
    <property type="match status" value="1"/>
</dbReference>
<dbReference type="Pfam" id="PF16488">
    <property type="entry name" value="ArgoL2"/>
    <property type="match status" value="1"/>
</dbReference>
<evidence type="ECO:0000313" key="6">
    <source>
        <dbReference type="Proteomes" id="UP000242877"/>
    </source>
</evidence>
<dbReference type="InterPro" id="IPR036085">
    <property type="entry name" value="PAZ_dom_sf"/>
</dbReference>
<dbReference type="SUPFAM" id="SSF101690">
    <property type="entry name" value="PAZ domain"/>
    <property type="match status" value="1"/>
</dbReference>
<dbReference type="Pfam" id="PF08699">
    <property type="entry name" value="ArgoL1"/>
    <property type="match status" value="1"/>
</dbReference>
<dbReference type="OrthoDB" id="10252740at2759"/>
<feature type="compositionally biased region" description="Polar residues" evidence="2">
    <location>
        <begin position="47"/>
        <end position="69"/>
    </location>
</feature>
<reference evidence="5 6" key="1">
    <citation type="journal article" date="2016" name="Genome Biol. Evol.">
        <title>Divergent and convergent evolution of fungal pathogenicity.</title>
        <authorList>
            <person name="Shang Y."/>
            <person name="Xiao G."/>
            <person name="Zheng P."/>
            <person name="Cen K."/>
            <person name="Zhan S."/>
            <person name="Wang C."/>
        </authorList>
    </citation>
    <scope>NUCLEOTIDE SEQUENCE [LARGE SCALE GENOMIC DNA]</scope>
    <source>
        <strain evidence="5 6">ARSEF 7405</strain>
    </source>
</reference>
<feature type="domain" description="Piwi" evidence="4">
    <location>
        <begin position="606"/>
        <end position="912"/>
    </location>
</feature>
<dbReference type="EMBL" id="AZGZ01000003">
    <property type="protein sequence ID" value="KZZ96442.1"/>
    <property type="molecule type" value="Genomic_DNA"/>
</dbReference>
<dbReference type="SMART" id="SM00950">
    <property type="entry name" value="Piwi"/>
    <property type="match status" value="1"/>
</dbReference>
<accession>A0A162IN73</accession>
<evidence type="ECO:0000256" key="1">
    <source>
        <dbReference type="RuleBase" id="RU361178"/>
    </source>
</evidence>
<feature type="domain" description="PAZ" evidence="3">
    <location>
        <begin position="322"/>
        <end position="433"/>
    </location>
</feature>
<sequence>MSSGKGTGGAPWATGNPLTGSKKPAQSAPTASAPTSTSASVAVAKENGTSQNSKQPGPALQRSQVQHENNAAFRKQLIKSTPTDEKPMEKYFKPMNLAVRNGFNATGTEHNVSVNCYPITQYPTKNIYQYDVLIGSGVEKRAVQDKVWNSQARKNFTGHQFIYDGNRLAWSLISLPGEKVINVDLDLEEGRPTSNGKNTFRLVIRQTKSVNLAVVADYIKGNTSFNKDALEGLNFLDHLVREYPSKLFLALKRSYYSDKMPNRDIGGGAVAYKGIYQAIKVVHPGRLALNIDTSNTCFWAKWSLPALSKEYFGINTYPELTAELRPVEDNRGRRSSPRLNMLNQRLTKLRVKADYKGCPCPDKEWIVKRFLNASAKEWEFDYNDKAKGTTRKISIANYFREKYNYHLQYPDLPLVEMTRRGVVYPMEVCYVHGNQRYPYKLNELQTSAMIKFAVSPPADRKKAVETSKYELAHDTDPILKAFDMKVSPQMMRTKARLLPNPDLMFGKNEKVNPRNFGRWDLKGKKFYSTNTNFPLDSWGVGVFKGHRSPSRQQVEAFVDAFSRAYGQHGGVVKVKPVIMELGLDAGKSLYELFQATGNKFNKRPKLLLLMVNSREAQQYLRIKKNCDCRFGVASQVVQSAQIVKCNPQYISNVLTKVNAKLGGTTARAVGKVSAGLPKMSMVIGADVSHASPGSAAPSMAAMTMSYDTYGSKYLAGVQTNGQHVEMITEENVRGILSPLIREWMMNIGGGRVPERLYYIRDGVSEGQFEQVLATEVPYIRKLLTDLNQGNEWKGLLTVVVASKRHHIRAFPDPNDRCADRKGNPLPGMLVEKDITDPHGWDFYLWSHAAIQGTSRPTHYHVLLDEAKHPAAQLENLIYDHCYQYVRSTTAVSLHPAVYYAHLASNRARAHEPIPASSGPSSGAHIPQGPTPVGNEVAKLMAIAPAMRLQFSMWYI</sequence>
<proteinExistence type="inferred from homology"/>
<organism evidence="5 6">
    <name type="scientific">Ascosphaera apis ARSEF 7405</name>
    <dbReference type="NCBI Taxonomy" id="392613"/>
    <lineage>
        <taxon>Eukaryota</taxon>
        <taxon>Fungi</taxon>
        <taxon>Dikarya</taxon>
        <taxon>Ascomycota</taxon>
        <taxon>Pezizomycotina</taxon>
        <taxon>Eurotiomycetes</taxon>
        <taxon>Eurotiomycetidae</taxon>
        <taxon>Onygenales</taxon>
        <taxon>Ascosphaeraceae</taxon>
        <taxon>Ascosphaera</taxon>
    </lineage>
</organism>
<dbReference type="CDD" id="cd04657">
    <property type="entry name" value="Piwi_ago-like"/>
    <property type="match status" value="1"/>
</dbReference>
<dbReference type="InterPro" id="IPR003100">
    <property type="entry name" value="PAZ_dom"/>
</dbReference>
<dbReference type="InterPro" id="IPR032472">
    <property type="entry name" value="ArgoL2"/>
</dbReference>
<feature type="region of interest" description="Disordered" evidence="2">
    <location>
        <begin position="1"/>
        <end position="69"/>
    </location>
</feature>
<dbReference type="InterPro" id="IPR036397">
    <property type="entry name" value="RNaseH_sf"/>
</dbReference>
<dbReference type="InterPro" id="IPR014811">
    <property type="entry name" value="ArgoL1"/>
</dbReference>
<dbReference type="PROSITE" id="PS50821">
    <property type="entry name" value="PAZ"/>
    <property type="match status" value="1"/>
</dbReference>
<dbReference type="InterPro" id="IPR032473">
    <property type="entry name" value="Argonaute_Mid_dom"/>
</dbReference>
<dbReference type="Gene3D" id="2.170.260.10">
    <property type="entry name" value="paz domain"/>
    <property type="match status" value="1"/>
</dbReference>